<protein>
    <submittedName>
        <fullName evidence="1">Uncharacterized protein</fullName>
    </submittedName>
</protein>
<name>A0A8S9PZ23_BRACR</name>
<accession>A0A8S9PZ23</accession>
<dbReference type="AlphaFoldDB" id="A0A8S9PZ23"/>
<dbReference type="Proteomes" id="UP000712600">
    <property type="component" value="Unassembled WGS sequence"/>
</dbReference>
<evidence type="ECO:0000313" key="2">
    <source>
        <dbReference type="Proteomes" id="UP000712600"/>
    </source>
</evidence>
<proteinExistence type="predicted"/>
<reference evidence="1" key="1">
    <citation type="submission" date="2019-12" db="EMBL/GenBank/DDBJ databases">
        <title>Genome sequencing and annotation of Brassica cretica.</title>
        <authorList>
            <person name="Studholme D.J."/>
            <person name="Sarris P."/>
        </authorList>
    </citation>
    <scope>NUCLEOTIDE SEQUENCE</scope>
    <source>
        <strain evidence="1">PFS-109/04</strain>
        <tissue evidence="1">Leaf</tissue>
    </source>
</reference>
<comment type="caution">
    <text evidence="1">The sequence shown here is derived from an EMBL/GenBank/DDBJ whole genome shotgun (WGS) entry which is preliminary data.</text>
</comment>
<organism evidence="1 2">
    <name type="scientific">Brassica cretica</name>
    <name type="common">Mustard</name>
    <dbReference type="NCBI Taxonomy" id="69181"/>
    <lineage>
        <taxon>Eukaryota</taxon>
        <taxon>Viridiplantae</taxon>
        <taxon>Streptophyta</taxon>
        <taxon>Embryophyta</taxon>
        <taxon>Tracheophyta</taxon>
        <taxon>Spermatophyta</taxon>
        <taxon>Magnoliopsida</taxon>
        <taxon>eudicotyledons</taxon>
        <taxon>Gunneridae</taxon>
        <taxon>Pentapetalae</taxon>
        <taxon>rosids</taxon>
        <taxon>malvids</taxon>
        <taxon>Brassicales</taxon>
        <taxon>Brassicaceae</taxon>
        <taxon>Brassiceae</taxon>
        <taxon>Brassica</taxon>
    </lineage>
</organism>
<gene>
    <name evidence="1" type="ORF">F2Q69_00022245</name>
</gene>
<dbReference type="EMBL" id="QGKX02001290">
    <property type="protein sequence ID" value="KAF3535619.1"/>
    <property type="molecule type" value="Genomic_DNA"/>
</dbReference>
<evidence type="ECO:0000313" key="1">
    <source>
        <dbReference type="EMBL" id="KAF3535619.1"/>
    </source>
</evidence>
<sequence>MVLLLIRCRVTRCECGRFDPTFPHCMVGAIGGKTRRDGIAAYDRVHPTGCFHGWTMGCGMRAMNPADRAGLMADSHVPLWPRAKFCMYFVNNDCIINKNPEVYPFVELNDINLVWVDTTRDRGTGCKAFGYGLGELGIQNEMAKRLNSFSILANLFRGLGETLSVHGVAVEVSARVERPLEEGLVYKGENVIPLVKSTESQLFNNHQHLGQDASKGEIRRFGQGRFHLDRADRVLVEASKLKVDEARSDFSKLEEKLEAMSRFLKERGGHLSAPENPSRDWTHVSSSEILLEGGHLLAGEETCAIYRHRRRLSPESFHASPPRRPCTGSRHFSVRSRQEARSVLVSVCVVRSKFDLTFPLCMVGAIGGKTRRDGIAADGRVHPTGCFHGWTMGCGMRAMNPAGRDLTDTHRAMGRVTVNPEGRAGLMADSHAPLWFYPFVELNDIILVRVDTTRDRGTGCKAFVHGFEELGIRNGMAKVNFDLERFGGVTLDALVMMLDTQVCQTKEAMKIKEAQVKGKAVESERHQVDAILNNDIGEVVEHDKLDEEAFLVKRSMSIGNSHWCRSTPSAENQLTSLAEH</sequence>